<dbReference type="Pfam" id="PF13191">
    <property type="entry name" value="AAA_16"/>
    <property type="match status" value="1"/>
</dbReference>
<dbReference type="Gene3D" id="1.10.10.10">
    <property type="entry name" value="Winged helix-like DNA-binding domain superfamily/Winged helix DNA-binding domain"/>
    <property type="match status" value="1"/>
</dbReference>
<dbReference type="RefSeq" id="WP_326835714.1">
    <property type="nucleotide sequence ID" value="NZ_CP142149.1"/>
</dbReference>
<protein>
    <submittedName>
        <fullName evidence="3">AAA family ATPase</fullName>
    </submittedName>
</protein>
<dbReference type="SUPFAM" id="SSF46894">
    <property type="entry name" value="C-terminal effector domain of the bipartite response regulators"/>
    <property type="match status" value="1"/>
</dbReference>
<evidence type="ECO:0000256" key="1">
    <source>
        <dbReference type="ARBA" id="ARBA00023125"/>
    </source>
</evidence>
<dbReference type="SMART" id="SM00421">
    <property type="entry name" value="HTH_LUXR"/>
    <property type="match status" value="1"/>
</dbReference>
<dbReference type="PROSITE" id="PS50043">
    <property type="entry name" value="HTH_LUXR_2"/>
    <property type="match status" value="1"/>
</dbReference>
<feature type="domain" description="HTH luxR-type" evidence="2">
    <location>
        <begin position="845"/>
        <end position="910"/>
    </location>
</feature>
<keyword evidence="1" id="KW-0238">DNA-binding</keyword>
<dbReference type="InterPro" id="IPR027417">
    <property type="entry name" value="P-loop_NTPase"/>
</dbReference>
<accession>A0ABZ1IEQ3</accession>
<evidence type="ECO:0000313" key="3">
    <source>
        <dbReference type="EMBL" id="WSE32907.1"/>
    </source>
</evidence>
<organism evidence="3 4">
    <name type="scientific">Amycolatopsis rhabdoformis</name>
    <dbReference type="NCBI Taxonomy" id="1448059"/>
    <lineage>
        <taxon>Bacteria</taxon>
        <taxon>Bacillati</taxon>
        <taxon>Actinomycetota</taxon>
        <taxon>Actinomycetes</taxon>
        <taxon>Pseudonocardiales</taxon>
        <taxon>Pseudonocardiaceae</taxon>
        <taxon>Amycolatopsis</taxon>
    </lineage>
</organism>
<dbReference type="Proteomes" id="UP001330812">
    <property type="component" value="Chromosome"/>
</dbReference>
<dbReference type="InterPro" id="IPR041664">
    <property type="entry name" value="AAA_16"/>
</dbReference>
<dbReference type="InterPro" id="IPR016032">
    <property type="entry name" value="Sig_transdc_resp-reg_C-effctor"/>
</dbReference>
<name>A0ABZ1IEQ3_9PSEU</name>
<reference evidence="3 4" key="1">
    <citation type="journal article" date="2015" name="Int. J. Syst. Evol. Microbiol.">
        <title>Amycolatopsis rhabdoformis sp. nov., an actinomycete isolated from a tropical forest soil.</title>
        <authorList>
            <person name="Souza W.R."/>
            <person name="Silva R.E."/>
            <person name="Goodfellow M."/>
            <person name="Busarakam K."/>
            <person name="Figueiro F.S."/>
            <person name="Ferreira D."/>
            <person name="Rodrigues-Filho E."/>
            <person name="Moraes L.A.B."/>
            <person name="Zucchi T.D."/>
        </authorList>
    </citation>
    <scope>NUCLEOTIDE SEQUENCE [LARGE SCALE GENOMIC DNA]</scope>
    <source>
        <strain evidence="3 4">NCIMB 14900</strain>
    </source>
</reference>
<dbReference type="Pfam" id="PF00196">
    <property type="entry name" value="GerE"/>
    <property type="match status" value="1"/>
</dbReference>
<dbReference type="PANTHER" id="PTHR43214:SF42">
    <property type="entry name" value="TRANSCRIPTIONAL REGULATORY PROTEIN DESR"/>
    <property type="match status" value="1"/>
</dbReference>
<dbReference type="CDD" id="cd06170">
    <property type="entry name" value="LuxR_C_like"/>
    <property type="match status" value="1"/>
</dbReference>
<dbReference type="InterPro" id="IPR000792">
    <property type="entry name" value="Tscrpt_reg_LuxR_C"/>
</dbReference>
<dbReference type="InterPro" id="IPR036388">
    <property type="entry name" value="WH-like_DNA-bd_sf"/>
</dbReference>
<proteinExistence type="predicted"/>
<evidence type="ECO:0000259" key="2">
    <source>
        <dbReference type="PROSITE" id="PS50043"/>
    </source>
</evidence>
<keyword evidence="4" id="KW-1185">Reference proteome</keyword>
<sequence length="915" mass="96384">MLTEREQETALVARVLEDARRGGTGCVVTVSGPLGIGRSALLGALAEAAVLEDGPEAVLVLRAGGVRSERDFALGVLRRMLEPLPDAAVRLPARAETAEGLGDIEAARVRDEVLAHAAGRPLLVLVDDPHWADPWSARWLALLAESTEDCPVVLVVAGRHDRAGAAETGPLARIYARTAHELALRPLTRAGVERVITDCFGEPGDDAFVRSCLAVSHGRPLFLTALVRSQRAAGRRPQSVAAKALRACRPAAVGARAVQALAVECPPVKETAYALAVLGEPAGPGVLTPLTGLTADECTAALAALAAAGLVERGEPAWFAHAAIADAVENSLPASETAERHLRAARVLAEAGRPPEEVARHLLAAENPPTGWAIGLLKAAGRDALQRGDLATARRCLLRALLGATAGGPERAELLVDLATVERSSAPVASLRHLTQALPGLTTRGRRARELAMVPPLALELAPPSLTAYFAAAAVELGADADRDLRLALEARLRYARLGELRPFTETVAEFGRLDPSATPGSPAHRDLAAVLVHAATLAGEDAPRCARIAREVVLGEAPSPADARTAVPLAVRSLLALDLLDQADSWLTSLTVLARRQWGDAAAETQIALAERAYSLARRGWHTEAATLAARTLDRADPAFTAVAVRCCETLALIVAEAVVPDLARRTLSAFRARENALIPAWLGNLVDGVVAASNGDAEVALEHLLDCGREYDLMGWGNPAVLPWRTWAARLHHRLGAEALAHDLIEEEHERAAAWGAPTAHGRALRVWASMTEGPRALDLVREAIAVLDGSFGVLELAKAHILLGRRLAATDRAASAEHLARGEQLAKACGVADVHPHGEAGTGSHPADLTPAETRIARLVLAGQANQRIAEDLEISLRAVEKHLTKVYRKLGIAGRGGLPDVAYLLEPADAG</sequence>
<dbReference type="EMBL" id="CP142149">
    <property type="protein sequence ID" value="WSE32907.1"/>
    <property type="molecule type" value="Genomic_DNA"/>
</dbReference>
<evidence type="ECO:0000313" key="4">
    <source>
        <dbReference type="Proteomes" id="UP001330812"/>
    </source>
</evidence>
<dbReference type="SUPFAM" id="SSF52540">
    <property type="entry name" value="P-loop containing nucleoside triphosphate hydrolases"/>
    <property type="match status" value="1"/>
</dbReference>
<dbReference type="InterPro" id="IPR039420">
    <property type="entry name" value="WalR-like"/>
</dbReference>
<gene>
    <name evidence="3" type="ORF">VSH64_12400</name>
</gene>
<dbReference type="PRINTS" id="PR00038">
    <property type="entry name" value="HTHLUXR"/>
</dbReference>
<dbReference type="PANTHER" id="PTHR43214">
    <property type="entry name" value="TWO-COMPONENT RESPONSE REGULATOR"/>
    <property type="match status" value="1"/>
</dbReference>